<feature type="signal peptide" evidence="1">
    <location>
        <begin position="1"/>
        <end position="22"/>
    </location>
</feature>
<evidence type="ECO:0008006" key="4">
    <source>
        <dbReference type="Google" id="ProtNLM"/>
    </source>
</evidence>
<name>A0AA40EUQ8_9PEZI</name>
<dbReference type="Proteomes" id="UP001172155">
    <property type="component" value="Unassembled WGS sequence"/>
</dbReference>
<accession>A0AA40EUQ8</accession>
<evidence type="ECO:0000313" key="3">
    <source>
        <dbReference type="Proteomes" id="UP001172155"/>
    </source>
</evidence>
<comment type="caution">
    <text evidence="2">The sequence shown here is derived from an EMBL/GenBank/DDBJ whole genome shotgun (WGS) entry which is preliminary data.</text>
</comment>
<evidence type="ECO:0000313" key="2">
    <source>
        <dbReference type="EMBL" id="KAK0745761.1"/>
    </source>
</evidence>
<keyword evidence="3" id="KW-1185">Reference proteome</keyword>
<gene>
    <name evidence="2" type="ORF">B0T18DRAFT_410109</name>
</gene>
<evidence type="ECO:0000256" key="1">
    <source>
        <dbReference type="SAM" id="SignalP"/>
    </source>
</evidence>
<feature type="chain" id="PRO_5041379566" description="Secreted protein" evidence="1">
    <location>
        <begin position="23"/>
        <end position="81"/>
    </location>
</feature>
<dbReference type="EMBL" id="JAUKUD010000004">
    <property type="protein sequence ID" value="KAK0745761.1"/>
    <property type="molecule type" value="Genomic_DNA"/>
</dbReference>
<proteinExistence type="predicted"/>
<keyword evidence="1" id="KW-0732">Signal</keyword>
<protein>
    <recommendedName>
        <fullName evidence="4">Secreted protein</fullName>
    </recommendedName>
</protein>
<reference evidence="2" key="1">
    <citation type="submission" date="2023-06" db="EMBL/GenBank/DDBJ databases">
        <title>Genome-scale phylogeny and comparative genomics of the fungal order Sordariales.</title>
        <authorList>
            <consortium name="Lawrence Berkeley National Laboratory"/>
            <person name="Hensen N."/>
            <person name="Bonometti L."/>
            <person name="Westerberg I."/>
            <person name="Brannstrom I.O."/>
            <person name="Guillou S."/>
            <person name="Cros-Aarteil S."/>
            <person name="Calhoun S."/>
            <person name="Haridas S."/>
            <person name="Kuo A."/>
            <person name="Mondo S."/>
            <person name="Pangilinan J."/>
            <person name="Riley R."/>
            <person name="LaButti K."/>
            <person name="Andreopoulos B."/>
            <person name="Lipzen A."/>
            <person name="Chen C."/>
            <person name="Yanf M."/>
            <person name="Daum C."/>
            <person name="Ng V."/>
            <person name="Clum A."/>
            <person name="Steindorff A."/>
            <person name="Ohm R."/>
            <person name="Martin F."/>
            <person name="Silar P."/>
            <person name="Natvig D."/>
            <person name="Lalanne C."/>
            <person name="Gautier V."/>
            <person name="Ament-velasquez S.L."/>
            <person name="Kruys A."/>
            <person name="Hutchinson M.I."/>
            <person name="Powell A.J."/>
            <person name="Barry K."/>
            <person name="Miller A.N."/>
            <person name="Grigoriev I.V."/>
            <person name="Debuchy R."/>
            <person name="Gladieux P."/>
            <person name="Thoren M.H."/>
            <person name="Johannesson H."/>
        </authorList>
    </citation>
    <scope>NUCLEOTIDE SEQUENCE</scope>
    <source>
        <strain evidence="2">SMH3187-1</strain>
    </source>
</reference>
<dbReference type="AlphaFoldDB" id="A0AA40EUQ8"/>
<sequence>MLRKPVVVPLLVLGHGLQQVWATSCAACAAPATRSRARRACRHVRCDSQEAPRLCGCFPFDRNVGCLGHLRFIVGTISVRR</sequence>
<organism evidence="2 3">
    <name type="scientific">Schizothecium vesticola</name>
    <dbReference type="NCBI Taxonomy" id="314040"/>
    <lineage>
        <taxon>Eukaryota</taxon>
        <taxon>Fungi</taxon>
        <taxon>Dikarya</taxon>
        <taxon>Ascomycota</taxon>
        <taxon>Pezizomycotina</taxon>
        <taxon>Sordariomycetes</taxon>
        <taxon>Sordariomycetidae</taxon>
        <taxon>Sordariales</taxon>
        <taxon>Schizotheciaceae</taxon>
        <taxon>Schizothecium</taxon>
    </lineage>
</organism>
<dbReference type="PROSITE" id="PS51257">
    <property type="entry name" value="PROKAR_LIPOPROTEIN"/>
    <property type="match status" value="1"/>
</dbReference>